<dbReference type="Proteomes" id="UP001360560">
    <property type="component" value="Unassembled WGS sequence"/>
</dbReference>
<feature type="coiled-coil region" evidence="1">
    <location>
        <begin position="247"/>
        <end position="274"/>
    </location>
</feature>
<dbReference type="RefSeq" id="XP_064855842.1">
    <property type="nucleotide sequence ID" value="XM_064999770.1"/>
</dbReference>
<keyword evidence="1" id="KW-0175">Coiled coil</keyword>
<accession>A0AAV5QVB6</accession>
<sequence>MEQTTHDLLASAPPTVPAPPGSSGSSSVLSTASSSSSSSSTVDTPSQSFISQSSAIAPPVASNSERSSGFAGSVLEEHDFSNNDSPMCESEVLQVVFNSIKCGLSAVSKFSAKFEKYLDQTEKYYSDDSNHEKEMKKLAYKFLLEDLSLSNNEEEIKLKQINNSAMAEQPFDTNDDKKDNADMSIPNLKSAFVNSSRQKQLARSYFESNKKLYHKLLNEIKIQNPRFLKHEHSSTVTKGDSVISVNFSKINRNLKKAEEILNSYQKKINKMNTDCKKIMDSIGKLSSKSDSKILLQKRNALITQHHNTIEFSVFLTFKLFKFEILEYFLYIRDNVPFTHEIWKVLNFREVYQTLYQIVLYFEYCSSTITMSKQSATPISFILPSSQREASLKKYGFDVDYGKQAAVQSSNKLKASEVSTCLSEKELMEEYPERYKRFSAYCKKLFGFVSQIDHGKSKYTVNQEHFYHKLAEIQGETKSEKILKKDNILTKNFISCIYHHQSLYEVLSNLMINYHLRYLKLIDKFVTDNKDSDFFSTNLLPVCGKSQDAKVTKKFSSSNKFETLIMLIKSKIRKNILKLQMINQEFINKFIESDYKILAVDKFNILKQLPELMVKSMRILSDSFDYIFSLIPLFPVSNPPNRLFVAPLNQTPPLMPMGSHGFLPPPPIPVAVLSPMNHLGRSSSRTDRKRPMDIGSSSSSKNKLSGGPSAGPNSRTTTSGSNSASTSNQGTPLSSTISKYPGNTTVGTPHLPPSIATSSLAPTPIQYSRKFKDSRHHHHQLLHRGHLLRSHIHQKQSRHYNAYYNQYYNGRLGYGTMDSTDTSFLSTSWFILHDLKRKFNDLINGSFGRYGKFLNSIDDIDLFFNELGSGIGAGSDVAEDSSSAGSSSSDKSDNSSSNDESSDQDSDKRESKRRKLNNPVSTGTRITGLGFVAVNNNNVNNNLSGLMSAQNSTFGTFKALQADIDKSFDDLIQSIDTDDNLTELTNFIIL</sequence>
<keyword evidence="4" id="KW-1185">Reference proteome</keyword>
<evidence type="ECO:0000256" key="1">
    <source>
        <dbReference type="SAM" id="Coils"/>
    </source>
</evidence>
<dbReference type="EMBL" id="BTFZ01000020">
    <property type="protein sequence ID" value="GMM38847.1"/>
    <property type="molecule type" value="Genomic_DNA"/>
</dbReference>
<proteinExistence type="predicted"/>
<feature type="region of interest" description="Disordered" evidence="2">
    <location>
        <begin position="874"/>
        <end position="920"/>
    </location>
</feature>
<feature type="compositionally biased region" description="Polar residues" evidence="2">
    <location>
        <begin position="731"/>
        <end position="746"/>
    </location>
</feature>
<evidence type="ECO:0000256" key="2">
    <source>
        <dbReference type="SAM" id="MobiDB-lite"/>
    </source>
</evidence>
<comment type="caution">
    <text evidence="3">The sequence shown here is derived from an EMBL/GenBank/DDBJ whole genome shotgun (WGS) entry which is preliminary data.</text>
</comment>
<evidence type="ECO:0000313" key="4">
    <source>
        <dbReference type="Proteomes" id="UP001360560"/>
    </source>
</evidence>
<feature type="compositionally biased region" description="Low complexity" evidence="2">
    <location>
        <begin position="694"/>
        <end position="730"/>
    </location>
</feature>
<feature type="region of interest" description="Disordered" evidence="2">
    <location>
        <begin position="672"/>
        <end position="761"/>
    </location>
</feature>
<evidence type="ECO:0000313" key="3">
    <source>
        <dbReference type="EMBL" id="GMM38847.1"/>
    </source>
</evidence>
<name>A0AAV5QVB6_9ASCO</name>
<dbReference type="AlphaFoldDB" id="A0AAV5QVB6"/>
<gene>
    <name evidence="3" type="ORF">DASC09_061860</name>
</gene>
<feature type="region of interest" description="Disordered" evidence="2">
    <location>
        <begin position="1"/>
        <end position="69"/>
    </location>
</feature>
<feature type="compositionally biased region" description="Low complexity" evidence="2">
    <location>
        <begin position="21"/>
        <end position="58"/>
    </location>
</feature>
<protein>
    <submittedName>
        <fullName evidence="3">Uncharacterized protein</fullName>
    </submittedName>
</protein>
<feature type="compositionally biased region" description="Low complexity" evidence="2">
    <location>
        <begin position="874"/>
        <end position="898"/>
    </location>
</feature>
<organism evidence="3 4">
    <name type="scientific">Saccharomycopsis crataegensis</name>
    <dbReference type="NCBI Taxonomy" id="43959"/>
    <lineage>
        <taxon>Eukaryota</taxon>
        <taxon>Fungi</taxon>
        <taxon>Dikarya</taxon>
        <taxon>Ascomycota</taxon>
        <taxon>Saccharomycotina</taxon>
        <taxon>Saccharomycetes</taxon>
        <taxon>Saccharomycopsidaceae</taxon>
        <taxon>Saccharomycopsis</taxon>
    </lineage>
</organism>
<reference evidence="3 4" key="1">
    <citation type="journal article" date="2023" name="Elife">
        <title>Identification of key yeast species and microbe-microbe interactions impacting larval growth of Drosophila in the wild.</title>
        <authorList>
            <person name="Mure A."/>
            <person name="Sugiura Y."/>
            <person name="Maeda R."/>
            <person name="Honda K."/>
            <person name="Sakurai N."/>
            <person name="Takahashi Y."/>
            <person name="Watada M."/>
            <person name="Katoh T."/>
            <person name="Gotoh A."/>
            <person name="Gotoh Y."/>
            <person name="Taniguchi I."/>
            <person name="Nakamura K."/>
            <person name="Hayashi T."/>
            <person name="Katayama T."/>
            <person name="Uemura T."/>
            <person name="Hattori Y."/>
        </authorList>
    </citation>
    <scope>NUCLEOTIDE SEQUENCE [LARGE SCALE GENOMIC DNA]</scope>
    <source>
        <strain evidence="3 4">SC-9</strain>
    </source>
</reference>
<dbReference type="GeneID" id="90076835"/>